<dbReference type="PANTHER" id="PTHR11803">
    <property type="entry name" value="2-IMINOBUTANOATE/2-IMINOPROPANOATE DEAMINASE RIDA"/>
    <property type="match status" value="1"/>
</dbReference>
<dbReference type="RefSeq" id="WP_022937503.1">
    <property type="nucleotide sequence ID" value="NZ_CABKRQ010000003.1"/>
</dbReference>
<dbReference type="OrthoDB" id="9803101at2"/>
<dbReference type="EMBL" id="QJKH01000006">
    <property type="protein sequence ID" value="PXX79014.1"/>
    <property type="molecule type" value="Genomic_DNA"/>
</dbReference>
<dbReference type="InterPro" id="IPR019897">
    <property type="entry name" value="RidA_CS"/>
</dbReference>
<proteinExistence type="inferred from homology"/>
<comment type="similarity">
    <text evidence="1">Belongs to the RutC family.</text>
</comment>
<dbReference type="SUPFAM" id="SSF55298">
    <property type="entry name" value="YjgF-like"/>
    <property type="match status" value="1"/>
</dbReference>
<feature type="coiled-coil region" evidence="2">
    <location>
        <begin position="49"/>
        <end position="76"/>
    </location>
</feature>
<dbReference type="InterPro" id="IPR006056">
    <property type="entry name" value="RidA"/>
</dbReference>
<dbReference type="PROSITE" id="PS01094">
    <property type="entry name" value="UPF0076"/>
    <property type="match status" value="1"/>
</dbReference>
<keyword evidence="4" id="KW-1185">Reference proteome</keyword>
<dbReference type="InterPro" id="IPR006175">
    <property type="entry name" value="YjgF/YER057c/UK114"/>
</dbReference>
<protein>
    <submittedName>
        <fullName evidence="3">Endoribonuclease L-PSP</fullName>
    </submittedName>
</protein>
<dbReference type="Proteomes" id="UP000247612">
    <property type="component" value="Unassembled WGS sequence"/>
</dbReference>
<organism evidence="3 4">
    <name type="scientific">Dielma fastidiosa</name>
    <dbReference type="NCBI Taxonomy" id="1034346"/>
    <lineage>
        <taxon>Bacteria</taxon>
        <taxon>Bacillati</taxon>
        <taxon>Bacillota</taxon>
        <taxon>Erysipelotrichia</taxon>
        <taxon>Erysipelotrichales</taxon>
        <taxon>Erysipelotrichaceae</taxon>
        <taxon>Dielma</taxon>
    </lineage>
</organism>
<dbReference type="NCBIfam" id="TIGR00004">
    <property type="entry name" value="Rid family detoxifying hydrolase"/>
    <property type="match status" value="1"/>
</dbReference>
<dbReference type="STRING" id="1034346.GCA_000313565_01187"/>
<evidence type="ECO:0000313" key="3">
    <source>
        <dbReference type="EMBL" id="PXX79014.1"/>
    </source>
</evidence>
<name>A0A318KLW7_9FIRM</name>
<sequence length="160" mass="16864">MFLQAIKPANGPEAIGPYSPAVKLGDFVYVSGQLPADPKSGDIVGTTIKEQTQQAIANLENVLAEMNLELRHVVKTTVFMSDLNEFNEFNEAYAEAFTAPYPARSCVQVAALPKGAKVEIECLVIDTLIYEQQMAASSCGGCCGGCGSEGGCGSDCEGCQ</sequence>
<dbReference type="GO" id="GO:0005829">
    <property type="term" value="C:cytosol"/>
    <property type="evidence" value="ECO:0007669"/>
    <property type="project" value="TreeGrafter"/>
</dbReference>
<accession>A0A318KLW7</accession>
<evidence type="ECO:0000313" key="4">
    <source>
        <dbReference type="Proteomes" id="UP000247612"/>
    </source>
</evidence>
<dbReference type="AlphaFoldDB" id="A0A318KLW7"/>
<evidence type="ECO:0000256" key="1">
    <source>
        <dbReference type="ARBA" id="ARBA00010552"/>
    </source>
</evidence>
<comment type="caution">
    <text evidence="3">The sequence shown here is derived from an EMBL/GenBank/DDBJ whole genome shotgun (WGS) entry which is preliminary data.</text>
</comment>
<dbReference type="InterPro" id="IPR035959">
    <property type="entry name" value="RutC-like_sf"/>
</dbReference>
<gene>
    <name evidence="3" type="ORF">DES51_106133</name>
</gene>
<dbReference type="Pfam" id="PF01042">
    <property type="entry name" value="Ribonuc_L-PSP"/>
    <property type="match status" value="1"/>
</dbReference>
<dbReference type="PANTHER" id="PTHR11803:SF39">
    <property type="entry name" value="2-IMINOBUTANOATE_2-IMINOPROPANOATE DEAMINASE"/>
    <property type="match status" value="1"/>
</dbReference>
<reference evidence="3 4" key="1">
    <citation type="submission" date="2018-05" db="EMBL/GenBank/DDBJ databases">
        <title>Genomic Encyclopedia of Type Strains, Phase IV (KMG-IV): sequencing the most valuable type-strain genomes for metagenomic binning, comparative biology and taxonomic classification.</title>
        <authorList>
            <person name="Goeker M."/>
        </authorList>
    </citation>
    <scope>NUCLEOTIDE SEQUENCE [LARGE SCALE GENOMIC DNA]</scope>
    <source>
        <strain evidence="3 4">JC118</strain>
    </source>
</reference>
<dbReference type="Gene3D" id="3.30.1330.40">
    <property type="entry name" value="RutC-like"/>
    <property type="match status" value="1"/>
</dbReference>
<dbReference type="GO" id="GO:0019239">
    <property type="term" value="F:deaminase activity"/>
    <property type="evidence" value="ECO:0007669"/>
    <property type="project" value="TreeGrafter"/>
</dbReference>
<evidence type="ECO:0000256" key="2">
    <source>
        <dbReference type="SAM" id="Coils"/>
    </source>
</evidence>
<dbReference type="CDD" id="cd00448">
    <property type="entry name" value="YjgF_YER057c_UK114_family"/>
    <property type="match status" value="1"/>
</dbReference>
<keyword evidence="2" id="KW-0175">Coiled coil</keyword>
<dbReference type="FunFam" id="3.30.1330.40:FF:000001">
    <property type="entry name" value="L-PSP family endoribonuclease"/>
    <property type="match status" value="1"/>
</dbReference>